<evidence type="ECO:0000256" key="1">
    <source>
        <dbReference type="SAM" id="MobiDB-lite"/>
    </source>
</evidence>
<reference evidence="2" key="1">
    <citation type="submission" date="2020-02" db="EMBL/GenBank/DDBJ databases">
        <authorList>
            <person name="Meier V. D."/>
        </authorList>
    </citation>
    <scope>NUCLEOTIDE SEQUENCE</scope>
    <source>
        <strain evidence="2">AVDCRST_MAG66</strain>
    </source>
</reference>
<dbReference type="EMBL" id="CADCUS010000144">
    <property type="protein sequence ID" value="CAA9392309.1"/>
    <property type="molecule type" value="Genomic_DNA"/>
</dbReference>
<name>A0A6J4NSB8_9PSEU</name>
<dbReference type="AlphaFoldDB" id="A0A6J4NSB8"/>
<feature type="region of interest" description="Disordered" evidence="1">
    <location>
        <begin position="1"/>
        <end position="37"/>
    </location>
</feature>
<organism evidence="2">
    <name type="scientific">uncultured Pseudonocardia sp</name>
    <dbReference type="NCBI Taxonomy" id="211455"/>
    <lineage>
        <taxon>Bacteria</taxon>
        <taxon>Bacillati</taxon>
        <taxon>Actinomycetota</taxon>
        <taxon>Actinomycetes</taxon>
        <taxon>Pseudonocardiales</taxon>
        <taxon>Pseudonocardiaceae</taxon>
        <taxon>Pseudonocardia</taxon>
        <taxon>environmental samples</taxon>
    </lineage>
</organism>
<evidence type="ECO:0000313" key="2">
    <source>
        <dbReference type="EMBL" id="CAA9392309.1"/>
    </source>
</evidence>
<gene>
    <name evidence="2" type="ORF">AVDCRST_MAG66-1084</name>
</gene>
<sequence length="37" mass="4161">MCTHPIDRLADARPAHGYVERRPLRPDTSRDVGSRSA</sequence>
<accession>A0A6J4NSB8</accession>
<protein>
    <submittedName>
        <fullName evidence="2">Uncharacterized protein</fullName>
    </submittedName>
</protein>
<proteinExistence type="predicted"/>